<dbReference type="AlphaFoldDB" id="A0A6P5ABA6"/>
<comment type="subcellular location">
    <subcellularLocation>
        <location evidence="1">Membrane</location>
        <topology evidence="1">Multi-pass membrane protein</topology>
    </subcellularLocation>
</comment>
<dbReference type="Proteomes" id="UP000515135">
    <property type="component" value="Unplaced"/>
</dbReference>
<dbReference type="InterPro" id="IPR017452">
    <property type="entry name" value="GPCR_Rhodpsn_7TM"/>
</dbReference>
<evidence type="ECO:0000313" key="13">
    <source>
        <dbReference type="RefSeq" id="XP_019640617.1"/>
    </source>
</evidence>
<dbReference type="InterPro" id="IPR000276">
    <property type="entry name" value="GPCR_Rhodpsn"/>
</dbReference>
<dbReference type="SMART" id="SM01381">
    <property type="entry name" value="7TM_GPCR_Srsx"/>
    <property type="match status" value="1"/>
</dbReference>
<dbReference type="SUPFAM" id="SSF81321">
    <property type="entry name" value="Family A G protein-coupled receptor-like"/>
    <property type="match status" value="1"/>
</dbReference>
<evidence type="ECO:0000256" key="7">
    <source>
        <dbReference type="ARBA" id="ARBA00023224"/>
    </source>
</evidence>
<organism evidence="12 13">
    <name type="scientific">Branchiostoma belcheri</name>
    <name type="common">Amphioxus</name>
    <dbReference type="NCBI Taxonomy" id="7741"/>
    <lineage>
        <taxon>Eukaryota</taxon>
        <taxon>Metazoa</taxon>
        <taxon>Chordata</taxon>
        <taxon>Cephalochordata</taxon>
        <taxon>Leptocardii</taxon>
        <taxon>Amphioxiformes</taxon>
        <taxon>Branchiostomatidae</taxon>
        <taxon>Branchiostoma</taxon>
    </lineage>
</organism>
<dbReference type="PROSITE" id="PS50262">
    <property type="entry name" value="G_PROTEIN_RECEP_F1_2"/>
    <property type="match status" value="1"/>
</dbReference>
<dbReference type="PANTHER" id="PTHR24243:SF233">
    <property type="entry name" value="THYROTROPIN-RELEASING HORMONE RECEPTOR"/>
    <property type="match status" value="1"/>
</dbReference>
<proteinExistence type="inferred from homology"/>
<evidence type="ECO:0000256" key="8">
    <source>
        <dbReference type="RuleBase" id="RU000688"/>
    </source>
</evidence>
<evidence type="ECO:0000256" key="5">
    <source>
        <dbReference type="ARBA" id="ARBA00023136"/>
    </source>
</evidence>
<dbReference type="RefSeq" id="XP_019640617.1">
    <property type="nucleotide sequence ID" value="XM_019785058.1"/>
</dbReference>
<dbReference type="CDD" id="cd14997">
    <property type="entry name" value="7tmA_ETH-R"/>
    <property type="match status" value="1"/>
</dbReference>
<reference evidence="13" key="1">
    <citation type="submission" date="2025-08" db="UniProtKB">
        <authorList>
            <consortium name="RefSeq"/>
        </authorList>
    </citation>
    <scope>IDENTIFICATION</scope>
    <source>
        <tissue evidence="13">Gonad</tissue>
    </source>
</reference>
<evidence type="ECO:0000256" key="6">
    <source>
        <dbReference type="ARBA" id="ARBA00023170"/>
    </source>
</evidence>
<feature type="transmembrane region" description="Helical" evidence="10">
    <location>
        <begin position="165"/>
        <end position="187"/>
    </location>
</feature>
<dbReference type="GO" id="GO:0005886">
    <property type="term" value="C:plasma membrane"/>
    <property type="evidence" value="ECO:0007669"/>
    <property type="project" value="TreeGrafter"/>
</dbReference>
<evidence type="ECO:0000256" key="9">
    <source>
        <dbReference type="SAM" id="MobiDB-lite"/>
    </source>
</evidence>
<keyword evidence="3 10" id="KW-1133">Transmembrane helix</keyword>
<feature type="transmembrane region" description="Helical" evidence="10">
    <location>
        <begin position="253"/>
        <end position="277"/>
    </location>
</feature>
<dbReference type="GO" id="GO:0004930">
    <property type="term" value="F:G protein-coupled receptor activity"/>
    <property type="evidence" value="ECO:0007669"/>
    <property type="project" value="UniProtKB-KW"/>
</dbReference>
<keyword evidence="6 8" id="KW-0675">Receptor</keyword>
<feature type="transmembrane region" description="Helical" evidence="10">
    <location>
        <begin position="306"/>
        <end position="333"/>
    </location>
</feature>
<feature type="region of interest" description="Disordered" evidence="9">
    <location>
        <begin position="440"/>
        <end position="470"/>
    </location>
</feature>
<dbReference type="PANTHER" id="PTHR24243">
    <property type="entry name" value="G-PROTEIN COUPLED RECEPTOR"/>
    <property type="match status" value="1"/>
</dbReference>
<keyword evidence="7 8" id="KW-0807">Transducer</keyword>
<protein>
    <submittedName>
        <fullName evidence="13">Growth hormone secretagogue receptor type 1-like</fullName>
    </submittedName>
</protein>
<keyword evidence="4 8" id="KW-0297">G-protein coupled receptor</keyword>
<dbReference type="PROSITE" id="PS00237">
    <property type="entry name" value="G_PROTEIN_RECEP_F1_1"/>
    <property type="match status" value="1"/>
</dbReference>
<dbReference type="Pfam" id="PF00001">
    <property type="entry name" value="7tm_1"/>
    <property type="match status" value="1"/>
</dbReference>
<evidence type="ECO:0000256" key="4">
    <source>
        <dbReference type="ARBA" id="ARBA00023040"/>
    </source>
</evidence>
<evidence type="ECO:0000256" key="1">
    <source>
        <dbReference type="ARBA" id="ARBA00004141"/>
    </source>
</evidence>
<feature type="transmembrane region" description="Helical" evidence="10">
    <location>
        <begin position="85"/>
        <end position="112"/>
    </location>
</feature>
<feature type="domain" description="G-protein coupled receptors family 1 profile" evidence="11">
    <location>
        <begin position="103"/>
        <end position="370"/>
    </location>
</feature>
<dbReference type="Gene3D" id="1.20.1070.10">
    <property type="entry name" value="Rhodopsin 7-helix transmembrane proteins"/>
    <property type="match status" value="1"/>
</dbReference>
<accession>A0A6P5ABA6</accession>
<dbReference type="KEGG" id="bbel:109479366"/>
<evidence type="ECO:0000259" key="11">
    <source>
        <dbReference type="PROSITE" id="PS50262"/>
    </source>
</evidence>
<keyword evidence="5 10" id="KW-0472">Membrane</keyword>
<dbReference type="GeneID" id="109479366"/>
<dbReference type="OrthoDB" id="10036964at2759"/>
<feature type="transmembrane region" description="Helical" evidence="10">
    <location>
        <begin position="353"/>
        <end position="373"/>
    </location>
</feature>
<comment type="similarity">
    <text evidence="8">Belongs to the G-protein coupled receptor 1 family.</text>
</comment>
<name>A0A6P5ABA6_BRABE</name>
<feature type="region of interest" description="Disordered" evidence="9">
    <location>
        <begin position="541"/>
        <end position="560"/>
    </location>
</feature>
<evidence type="ECO:0000313" key="12">
    <source>
        <dbReference type="Proteomes" id="UP000515135"/>
    </source>
</evidence>
<evidence type="ECO:0000256" key="2">
    <source>
        <dbReference type="ARBA" id="ARBA00022692"/>
    </source>
</evidence>
<feature type="compositionally biased region" description="Polar residues" evidence="9">
    <location>
        <begin position="551"/>
        <end position="560"/>
    </location>
</feature>
<feature type="transmembrane region" description="Helical" evidence="10">
    <location>
        <begin position="124"/>
        <end position="145"/>
    </location>
</feature>
<sequence>MATADIQVAGSTSCQKPKSSLCWREGVRERSLQRSYRSKSPVFPHSSSKNLYSANMSCAENGSLCSPDYPDMMLGTREDYLSEGALIAVTVIYAAVFLVGVLGNVAVGLAVWGRRELRKPTNYFLVNLSVADLLLLLVCMPTALLETWVPMPWLLGEVMCKLVPYLEMVVCQASVLTIVAVSMERYLGLTHPLRARSLCTSSRTGRAVILLWVTSLLAGSPVLSIAEIKTFHHNDTGTITMCDTTVDETWKTAYVLGNTVLFFVLPMLLLCVLYSLIGRKMMGTCRLNSEEASDSLVERQRSRRRVVYMMATVVVVFFVSLLPQRVVQLWLILATREDIDSAFSQHDLQILVVFLRIMLYLNSTLNPIIYTLFSTQFRNAFLRLVGFKNKSTSVQRTTNTRFWLVRYRNTLEIHGKGAHRTKTEPGFITPQSYPMLPIVTPPGITTNKRSKRLASRPPMTASPRTCTPSPVSLHVRHNSIVSMVPTIHFSDSDDHIDQEVPKNEEVQIYEVRPDNTLLRPFGGETSRITNSTSLRDVYTDSAAEQNDADTKNCTPISKSF</sequence>
<keyword evidence="2 8" id="KW-0812">Transmembrane</keyword>
<evidence type="ECO:0000256" key="10">
    <source>
        <dbReference type="SAM" id="Phobius"/>
    </source>
</evidence>
<gene>
    <name evidence="13" type="primary">LOC109479366</name>
</gene>
<evidence type="ECO:0000256" key="3">
    <source>
        <dbReference type="ARBA" id="ARBA00022989"/>
    </source>
</evidence>
<keyword evidence="12" id="KW-1185">Reference proteome</keyword>
<feature type="transmembrane region" description="Helical" evidence="10">
    <location>
        <begin position="207"/>
        <end position="226"/>
    </location>
</feature>
<dbReference type="PRINTS" id="PR00237">
    <property type="entry name" value="GPCRRHODOPSN"/>
</dbReference>